<dbReference type="InterPro" id="IPR001370">
    <property type="entry name" value="BIR_rpt"/>
</dbReference>
<evidence type="ECO:0000313" key="3">
    <source>
        <dbReference type="Proteomes" id="UP000507470"/>
    </source>
</evidence>
<dbReference type="Pfam" id="PF00653">
    <property type="entry name" value="BIR"/>
    <property type="match status" value="1"/>
</dbReference>
<reference evidence="2 3" key="1">
    <citation type="submission" date="2020-06" db="EMBL/GenBank/DDBJ databases">
        <authorList>
            <person name="Li R."/>
            <person name="Bekaert M."/>
        </authorList>
    </citation>
    <scope>NUCLEOTIDE SEQUENCE [LARGE SCALE GENOMIC DNA]</scope>
    <source>
        <strain evidence="3">wild</strain>
    </source>
</reference>
<dbReference type="PANTHER" id="PTHR10044">
    <property type="entry name" value="INHIBITOR OF APOPTOSIS"/>
    <property type="match status" value="1"/>
</dbReference>
<protein>
    <recommendedName>
        <fullName evidence="4">BIRC7_8</fullName>
    </recommendedName>
</protein>
<feature type="compositionally biased region" description="Polar residues" evidence="1">
    <location>
        <begin position="75"/>
        <end position="89"/>
    </location>
</feature>
<dbReference type="CDD" id="cd00022">
    <property type="entry name" value="BIR"/>
    <property type="match status" value="1"/>
</dbReference>
<evidence type="ECO:0000256" key="1">
    <source>
        <dbReference type="SAM" id="MobiDB-lite"/>
    </source>
</evidence>
<name>A0A6J8AAQ7_MYTCO</name>
<dbReference type="AlphaFoldDB" id="A0A6J8AAQ7"/>
<feature type="region of interest" description="Disordered" evidence="1">
    <location>
        <begin position="96"/>
        <end position="160"/>
    </location>
</feature>
<dbReference type="GO" id="GO:0005634">
    <property type="term" value="C:nucleus"/>
    <property type="evidence" value="ECO:0007669"/>
    <property type="project" value="TreeGrafter"/>
</dbReference>
<gene>
    <name evidence="2" type="ORF">MCOR_5995</name>
</gene>
<feature type="region of interest" description="Disordered" evidence="1">
    <location>
        <begin position="70"/>
        <end position="89"/>
    </location>
</feature>
<dbReference type="InterPro" id="IPR050784">
    <property type="entry name" value="IAP"/>
</dbReference>
<dbReference type="PANTHER" id="PTHR10044:SF139">
    <property type="entry name" value="DEATH-ASSOCIATED INHIBITOR OF APOPTOSIS 2"/>
    <property type="match status" value="1"/>
</dbReference>
<organism evidence="2 3">
    <name type="scientific">Mytilus coruscus</name>
    <name type="common">Sea mussel</name>
    <dbReference type="NCBI Taxonomy" id="42192"/>
    <lineage>
        <taxon>Eukaryota</taxon>
        <taxon>Metazoa</taxon>
        <taxon>Spiralia</taxon>
        <taxon>Lophotrochozoa</taxon>
        <taxon>Mollusca</taxon>
        <taxon>Bivalvia</taxon>
        <taxon>Autobranchia</taxon>
        <taxon>Pteriomorphia</taxon>
        <taxon>Mytilida</taxon>
        <taxon>Mytiloidea</taxon>
        <taxon>Mytilidae</taxon>
        <taxon>Mytilinae</taxon>
        <taxon>Mytilus</taxon>
    </lineage>
</organism>
<sequence>MVRLARAGFYSTDNSTETRCFLCEVIYRDWISGDDPMNIHRRISPTCDLVANGTRQETIGEELLTVRRQERREAQSTYPNSLTTGQVTLQSNENISSSNIFTGGRHNDDDRNLASSSRYSNHHDTVEDQSNECSLQGVQSHDRNPKSNKTPISNWKNNSQSISIKNNSTACNHGRAQVIIMTISVFILKVQDT</sequence>
<proteinExistence type="predicted"/>
<evidence type="ECO:0008006" key="4">
    <source>
        <dbReference type="Google" id="ProtNLM"/>
    </source>
</evidence>
<evidence type="ECO:0000313" key="2">
    <source>
        <dbReference type="EMBL" id="CAC5365249.1"/>
    </source>
</evidence>
<dbReference type="Gene3D" id="1.10.1170.10">
    <property type="entry name" value="Inhibitor Of Apoptosis Protein (2mihbC-IAP-1), Chain A"/>
    <property type="match status" value="1"/>
</dbReference>
<dbReference type="SUPFAM" id="SSF57924">
    <property type="entry name" value="Inhibitor of apoptosis (IAP) repeat"/>
    <property type="match status" value="1"/>
</dbReference>
<accession>A0A6J8AAQ7</accession>
<dbReference type="PROSITE" id="PS50143">
    <property type="entry name" value="BIR_REPEAT_2"/>
    <property type="match status" value="1"/>
</dbReference>
<dbReference type="OrthoDB" id="6063402at2759"/>
<dbReference type="GO" id="GO:0005737">
    <property type="term" value="C:cytoplasm"/>
    <property type="evidence" value="ECO:0007669"/>
    <property type="project" value="TreeGrafter"/>
</dbReference>
<dbReference type="Proteomes" id="UP000507470">
    <property type="component" value="Unassembled WGS sequence"/>
</dbReference>
<dbReference type="EMBL" id="CACVKT020001109">
    <property type="protein sequence ID" value="CAC5365249.1"/>
    <property type="molecule type" value="Genomic_DNA"/>
</dbReference>
<keyword evidence="3" id="KW-1185">Reference proteome</keyword>
<dbReference type="SMART" id="SM00238">
    <property type="entry name" value="BIR"/>
    <property type="match status" value="1"/>
</dbReference>